<dbReference type="InterPro" id="IPR023006">
    <property type="entry name" value="YchJ-like"/>
</dbReference>
<gene>
    <name evidence="4" type="ordered locus">AM1_1268</name>
</gene>
<keyword evidence="5" id="KW-1185">Reference proteome</keyword>
<reference evidence="4 5" key="1">
    <citation type="journal article" date="2008" name="Proc. Natl. Acad. Sci. U.S.A.">
        <title>Niche adaptation and genome expansion in the chlorophyll d-producing cyanobacterium Acaryochloris marina.</title>
        <authorList>
            <person name="Swingley W.D."/>
            <person name="Chen M."/>
            <person name="Cheung P.C."/>
            <person name="Conrad A.L."/>
            <person name="Dejesa L.C."/>
            <person name="Hao J."/>
            <person name="Honchak B.M."/>
            <person name="Karbach L.E."/>
            <person name="Kurdoglu A."/>
            <person name="Lahiri S."/>
            <person name="Mastrian S.D."/>
            <person name="Miyashita H."/>
            <person name="Page L."/>
            <person name="Ramakrishna P."/>
            <person name="Satoh S."/>
            <person name="Sattley W.M."/>
            <person name="Shimada Y."/>
            <person name="Taylor H.L."/>
            <person name="Tomo T."/>
            <person name="Tsuchiya T."/>
            <person name="Wang Z.T."/>
            <person name="Raymond J."/>
            <person name="Mimuro M."/>
            <person name="Blankenship R.E."/>
            <person name="Touchman J.W."/>
        </authorList>
    </citation>
    <scope>NUCLEOTIDE SEQUENCE [LARGE SCALE GENOMIC DNA]</scope>
    <source>
        <strain evidence="5">MBIC 11017</strain>
    </source>
</reference>
<dbReference type="Pfam" id="PF17775">
    <property type="entry name" value="YchJ_M-like"/>
    <property type="match status" value="1"/>
</dbReference>
<evidence type="ECO:0000256" key="1">
    <source>
        <dbReference type="ARBA" id="ARBA00010839"/>
    </source>
</evidence>
<comment type="similarity">
    <text evidence="1 2">Belongs to the UPF0225 family.</text>
</comment>
<dbReference type="PANTHER" id="PTHR33747">
    <property type="entry name" value="UPF0225 PROTEIN SCO1677"/>
    <property type="match status" value="1"/>
</dbReference>
<dbReference type="HAMAP" id="MF_00612">
    <property type="entry name" value="UPF0225"/>
    <property type="match status" value="1"/>
</dbReference>
<dbReference type="EMBL" id="CP000828">
    <property type="protein sequence ID" value="ABW26305.1"/>
    <property type="molecule type" value="Genomic_DNA"/>
</dbReference>
<feature type="domain" description="YchJ-like middle NTF2-like" evidence="3">
    <location>
        <begin position="37"/>
        <end position="136"/>
    </location>
</feature>
<dbReference type="InterPro" id="IPR048469">
    <property type="entry name" value="YchJ-like_M"/>
</dbReference>
<dbReference type="Gene3D" id="3.10.450.50">
    <property type="match status" value="1"/>
</dbReference>
<protein>
    <recommendedName>
        <fullName evidence="2">UPF0225 protein AM1_1268</fullName>
    </recommendedName>
</protein>
<sequence>MLISGDRNTLMPCPCGSQKLFNQCCGVYLQGSRPAPTAETLMRSRYVAYCLKNIDYLFNTEHPNHRQPNSRQLIAATANNLTWLGLTVLATKAGQPEDKTGIVEFFAVYQEGNSAAQLHERSRFIKEKGQWLYTDGDRLPPFQPKKNEPCWCKSGKKFKQCHRKKN</sequence>
<evidence type="ECO:0000313" key="4">
    <source>
        <dbReference type="EMBL" id="ABW26305.1"/>
    </source>
</evidence>
<dbReference type="OrthoDB" id="21421at2"/>
<dbReference type="Proteomes" id="UP000000268">
    <property type="component" value="Chromosome"/>
</dbReference>
<proteinExistence type="inferred from homology"/>
<evidence type="ECO:0000256" key="2">
    <source>
        <dbReference type="HAMAP-Rule" id="MF_00612"/>
    </source>
</evidence>
<dbReference type="RefSeq" id="WP_012161843.1">
    <property type="nucleotide sequence ID" value="NC_009925.1"/>
</dbReference>
<dbReference type="NCBIfam" id="NF002486">
    <property type="entry name" value="PRK01752.1"/>
    <property type="match status" value="1"/>
</dbReference>
<dbReference type="KEGG" id="amr:AM1_1268"/>
<dbReference type="NCBIfam" id="NF002449">
    <property type="entry name" value="PRK01617.1"/>
    <property type="match status" value="1"/>
</dbReference>
<dbReference type="SUPFAM" id="SSF54427">
    <property type="entry name" value="NTF2-like"/>
    <property type="match status" value="1"/>
</dbReference>
<dbReference type="SUPFAM" id="SSF103642">
    <property type="entry name" value="Sec-C motif"/>
    <property type="match status" value="1"/>
</dbReference>
<dbReference type="Pfam" id="PF02810">
    <property type="entry name" value="SEC-C"/>
    <property type="match status" value="1"/>
</dbReference>
<organism evidence="4 5">
    <name type="scientific">Acaryochloris marina (strain MBIC 11017)</name>
    <dbReference type="NCBI Taxonomy" id="329726"/>
    <lineage>
        <taxon>Bacteria</taxon>
        <taxon>Bacillati</taxon>
        <taxon>Cyanobacteriota</taxon>
        <taxon>Cyanophyceae</taxon>
        <taxon>Acaryochloridales</taxon>
        <taxon>Acaryochloridaceae</taxon>
        <taxon>Acaryochloris</taxon>
    </lineage>
</organism>
<dbReference type="AlphaFoldDB" id="B0C565"/>
<dbReference type="eggNOG" id="COG3012">
    <property type="taxonomic scope" value="Bacteria"/>
</dbReference>
<evidence type="ECO:0000313" key="5">
    <source>
        <dbReference type="Proteomes" id="UP000000268"/>
    </source>
</evidence>
<dbReference type="PANTHER" id="PTHR33747:SF1">
    <property type="entry name" value="ADENYLATE CYCLASE-ASSOCIATED CAP C-TERMINAL DOMAIN-CONTAINING PROTEIN"/>
    <property type="match status" value="1"/>
</dbReference>
<accession>B0C565</accession>
<dbReference type="HOGENOM" id="CLU_099590_0_0_3"/>
<dbReference type="InterPro" id="IPR004027">
    <property type="entry name" value="SEC_C_motif"/>
</dbReference>
<evidence type="ECO:0000259" key="3">
    <source>
        <dbReference type="Pfam" id="PF17775"/>
    </source>
</evidence>
<name>B0C565_ACAM1</name>
<dbReference type="InterPro" id="IPR032710">
    <property type="entry name" value="NTF2-like_dom_sf"/>
</dbReference>